<accession>A0A380KC13</accession>
<dbReference type="Proteomes" id="UP000254924">
    <property type="component" value="Unassembled WGS sequence"/>
</dbReference>
<evidence type="ECO:0000256" key="1">
    <source>
        <dbReference type="ARBA" id="ARBA00022723"/>
    </source>
</evidence>
<dbReference type="InterPro" id="IPR029068">
    <property type="entry name" value="Glyas_Bleomycin-R_OHBP_Dase"/>
</dbReference>
<dbReference type="GO" id="GO:0046872">
    <property type="term" value="F:metal ion binding"/>
    <property type="evidence" value="ECO:0007669"/>
    <property type="project" value="UniProtKB-KW"/>
</dbReference>
<reference evidence="3 4" key="1">
    <citation type="submission" date="2018-06" db="EMBL/GenBank/DDBJ databases">
        <authorList>
            <consortium name="Pathogen Informatics"/>
            <person name="Doyle S."/>
        </authorList>
    </citation>
    <scope>NUCLEOTIDE SEQUENCE [LARGE SCALE GENOMIC DNA]</scope>
    <source>
        <strain evidence="3 4">NCTC12224</strain>
    </source>
</reference>
<feature type="domain" description="VOC" evidence="2">
    <location>
        <begin position="5"/>
        <end position="133"/>
    </location>
</feature>
<dbReference type="InterPro" id="IPR018146">
    <property type="entry name" value="Glyoxalase_1_CS"/>
</dbReference>
<dbReference type="InterPro" id="IPR037523">
    <property type="entry name" value="VOC_core"/>
</dbReference>
<dbReference type="PROSITE" id="PS51819">
    <property type="entry name" value="VOC"/>
    <property type="match status" value="1"/>
</dbReference>
<dbReference type="EMBL" id="UHFN01000007">
    <property type="protein sequence ID" value="SUN62159.1"/>
    <property type="molecule type" value="Genomic_DNA"/>
</dbReference>
<gene>
    <name evidence="3" type="primary">yaeR</name>
    <name evidence="3" type="ORF">NCTC12224_01728</name>
</gene>
<keyword evidence="1" id="KW-0479">Metal-binding</keyword>
<evidence type="ECO:0000313" key="4">
    <source>
        <dbReference type="Proteomes" id="UP000254924"/>
    </source>
</evidence>
<dbReference type="GeneID" id="78357007"/>
<dbReference type="PANTHER" id="PTHR36113">
    <property type="entry name" value="LYASE, PUTATIVE-RELATED-RELATED"/>
    <property type="match status" value="1"/>
</dbReference>
<organism evidence="3 4">
    <name type="scientific">Streptococcus hyointestinalis</name>
    <dbReference type="NCBI Taxonomy" id="1337"/>
    <lineage>
        <taxon>Bacteria</taxon>
        <taxon>Bacillati</taxon>
        <taxon>Bacillota</taxon>
        <taxon>Bacilli</taxon>
        <taxon>Lactobacillales</taxon>
        <taxon>Streptococcaceae</taxon>
        <taxon>Streptococcus</taxon>
    </lineage>
</organism>
<dbReference type="InterPro" id="IPR051332">
    <property type="entry name" value="Fosfomycin_Res_Enzymes"/>
</dbReference>
<dbReference type="SUPFAM" id="SSF54593">
    <property type="entry name" value="Glyoxalase/Bleomycin resistance protein/Dihydroxybiphenyl dioxygenase"/>
    <property type="match status" value="1"/>
</dbReference>
<dbReference type="OrthoDB" id="9795618at2"/>
<protein>
    <submittedName>
        <fullName evidence="3">Lactoylglutathione lyase</fullName>
    </submittedName>
</protein>
<keyword evidence="3" id="KW-0456">Lyase</keyword>
<evidence type="ECO:0000313" key="3">
    <source>
        <dbReference type="EMBL" id="SUN62159.1"/>
    </source>
</evidence>
<keyword evidence="4" id="KW-1185">Reference proteome</keyword>
<dbReference type="RefSeq" id="WP_115269824.1">
    <property type="nucleotide sequence ID" value="NZ_JBNPNB010000053.1"/>
</dbReference>
<dbReference type="GO" id="GO:0004462">
    <property type="term" value="F:lactoylglutathione lyase activity"/>
    <property type="evidence" value="ECO:0007669"/>
    <property type="project" value="InterPro"/>
</dbReference>
<name>A0A380KC13_9STRE</name>
<evidence type="ECO:0000259" key="2">
    <source>
        <dbReference type="PROSITE" id="PS51819"/>
    </source>
</evidence>
<dbReference type="PANTHER" id="PTHR36113:SF6">
    <property type="entry name" value="FOSFOMYCIN RESISTANCE PROTEIN FOSX"/>
    <property type="match status" value="1"/>
</dbReference>
<dbReference type="Gene3D" id="3.10.180.10">
    <property type="entry name" value="2,3-Dihydroxybiphenyl 1,2-Dioxygenase, domain 1"/>
    <property type="match status" value="1"/>
</dbReference>
<dbReference type="AlphaFoldDB" id="A0A380KC13"/>
<dbReference type="InterPro" id="IPR037478">
    <property type="entry name" value="YwkD-like_dom"/>
</dbReference>
<proteinExistence type="predicted"/>
<dbReference type="InterPro" id="IPR004360">
    <property type="entry name" value="Glyas_Fos-R_dOase_dom"/>
</dbReference>
<sequence>MQWNAVHHVAIIVSDYEVSRAFYVDKLGFEIIRENHRPDRGDYKLDLRCGSVELEIFGQKRSEKNYTEPPKRLSYPEACGLRHLAFYVDDIETRKKELEDLGIFVEPIRRDTFTGEKMTFFFDPDGLPLELHE</sequence>
<dbReference type="CDD" id="cd08352">
    <property type="entry name" value="VOC_Bs_YwkD_like"/>
    <property type="match status" value="1"/>
</dbReference>
<dbReference type="PROSITE" id="PS00934">
    <property type="entry name" value="GLYOXALASE_I_1"/>
    <property type="match status" value="1"/>
</dbReference>
<dbReference type="Pfam" id="PF00903">
    <property type="entry name" value="Glyoxalase"/>
    <property type="match status" value="1"/>
</dbReference>